<feature type="region of interest" description="Disordered" evidence="2">
    <location>
        <begin position="211"/>
        <end position="232"/>
    </location>
</feature>
<dbReference type="Proteomes" id="UP000030754">
    <property type="component" value="Unassembled WGS sequence"/>
</dbReference>
<dbReference type="GeneID" id="25478137"/>
<dbReference type="SUPFAM" id="SSF50630">
    <property type="entry name" value="Acid proteases"/>
    <property type="match status" value="1"/>
</dbReference>
<protein>
    <recommendedName>
        <fullName evidence="3">CCHC-type domain-containing protein</fullName>
    </recommendedName>
</protein>
<dbReference type="PANTHER" id="PTHR15503:SF22">
    <property type="entry name" value="TRANSPOSON TY3-I GAG POLYPROTEIN"/>
    <property type="match status" value="1"/>
</dbReference>
<dbReference type="CDD" id="cd00303">
    <property type="entry name" value="retropepsin_like"/>
    <property type="match status" value="1"/>
</dbReference>
<dbReference type="GO" id="GO:0006508">
    <property type="term" value="P:proteolysis"/>
    <property type="evidence" value="ECO:0007669"/>
    <property type="project" value="InterPro"/>
</dbReference>
<organism evidence="4 5">
    <name type="scientific">Eimeria necatrix</name>
    <dbReference type="NCBI Taxonomy" id="51315"/>
    <lineage>
        <taxon>Eukaryota</taxon>
        <taxon>Sar</taxon>
        <taxon>Alveolata</taxon>
        <taxon>Apicomplexa</taxon>
        <taxon>Conoidasida</taxon>
        <taxon>Coccidia</taxon>
        <taxon>Eucoccidiorida</taxon>
        <taxon>Eimeriorina</taxon>
        <taxon>Eimeriidae</taxon>
        <taxon>Eimeria</taxon>
    </lineage>
</organism>
<evidence type="ECO:0000256" key="2">
    <source>
        <dbReference type="SAM" id="MobiDB-lite"/>
    </source>
</evidence>
<dbReference type="SUPFAM" id="SSF57756">
    <property type="entry name" value="Retrovirus zinc finger-like domains"/>
    <property type="match status" value="1"/>
</dbReference>
<keyword evidence="5" id="KW-1185">Reference proteome</keyword>
<dbReference type="AlphaFoldDB" id="U6N8N2"/>
<feature type="compositionally biased region" description="Basic and acidic residues" evidence="2">
    <location>
        <begin position="211"/>
        <end position="227"/>
    </location>
</feature>
<accession>U6N8N2</accession>
<dbReference type="InterPro" id="IPR021109">
    <property type="entry name" value="Peptidase_aspartic_dom_sf"/>
</dbReference>
<feature type="domain" description="CCHC-type" evidence="3">
    <location>
        <begin position="173"/>
        <end position="188"/>
    </location>
</feature>
<dbReference type="PROSITE" id="PS00141">
    <property type="entry name" value="ASP_PROTEASE"/>
    <property type="match status" value="1"/>
</dbReference>
<feature type="region of interest" description="Disordered" evidence="2">
    <location>
        <begin position="151"/>
        <end position="171"/>
    </location>
</feature>
<dbReference type="InterPro" id="IPR001969">
    <property type="entry name" value="Aspartic_peptidase_AS"/>
</dbReference>
<evidence type="ECO:0000259" key="3">
    <source>
        <dbReference type="PROSITE" id="PS50158"/>
    </source>
</evidence>
<keyword evidence="1" id="KW-0479">Metal-binding</keyword>
<proteinExistence type="predicted"/>
<evidence type="ECO:0000313" key="4">
    <source>
        <dbReference type="EMBL" id="CDJ70231.1"/>
    </source>
</evidence>
<dbReference type="RefSeq" id="XP_013438697.1">
    <property type="nucleotide sequence ID" value="XM_013583243.1"/>
</dbReference>
<dbReference type="GO" id="GO:0004190">
    <property type="term" value="F:aspartic-type endopeptidase activity"/>
    <property type="evidence" value="ECO:0007669"/>
    <property type="project" value="InterPro"/>
</dbReference>
<dbReference type="Pfam" id="PF08284">
    <property type="entry name" value="RVP_2"/>
    <property type="match status" value="1"/>
</dbReference>
<feature type="non-terminal residue" evidence="4">
    <location>
        <position position="536"/>
    </location>
</feature>
<dbReference type="VEuPathDB" id="ToxoDB:ENH_00080080"/>
<dbReference type="PANTHER" id="PTHR15503">
    <property type="entry name" value="LDOC1 RELATED"/>
    <property type="match status" value="1"/>
</dbReference>
<reference evidence="4" key="1">
    <citation type="submission" date="2013-10" db="EMBL/GenBank/DDBJ databases">
        <title>Genomic analysis of the causative agents of coccidiosis in chickens.</title>
        <authorList>
            <person name="Reid A.J."/>
            <person name="Blake D."/>
            <person name="Billington K."/>
            <person name="Browne H."/>
            <person name="Dunn M."/>
            <person name="Hung S."/>
            <person name="Kawahara F."/>
            <person name="Miranda-Saavedra D."/>
            <person name="Mourier T."/>
            <person name="Nagra H."/>
            <person name="Otto T.D."/>
            <person name="Rawlings N."/>
            <person name="Sanchez A."/>
            <person name="Sanders M."/>
            <person name="Subramaniam C."/>
            <person name="Tay Y."/>
            <person name="Dear P."/>
            <person name="Doerig C."/>
            <person name="Gruber A."/>
            <person name="Parkinson J."/>
            <person name="Shirley M."/>
            <person name="Wan K.L."/>
            <person name="Berriman M."/>
            <person name="Tomley F."/>
            <person name="Pain A."/>
        </authorList>
    </citation>
    <scope>NUCLEOTIDE SEQUENCE [LARGE SCALE GENOMIC DNA]</scope>
    <source>
        <strain evidence="4">Houghton</strain>
    </source>
</reference>
<dbReference type="GO" id="GO:0008270">
    <property type="term" value="F:zinc ion binding"/>
    <property type="evidence" value="ECO:0007669"/>
    <property type="project" value="UniProtKB-KW"/>
</dbReference>
<dbReference type="Gene3D" id="2.40.70.10">
    <property type="entry name" value="Acid Proteases"/>
    <property type="match status" value="1"/>
</dbReference>
<dbReference type="PROSITE" id="PS50158">
    <property type="entry name" value="ZF_CCHC"/>
    <property type="match status" value="2"/>
</dbReference>
<feature type="region of interest" description="Disordered" evidence="2">
    <location>
        <begin position="493"/>
        <end position="536"/>
    </location>
</feature>
<dbReference type="GO" id="GO:0003676">
    <property type="term" value="F:nucleic acid binding"/>
    <property type="evidence" value="ECO:0007669"/>
    <property type="project" value="InterPro"/>
</dbReference>
<dbReference type="Pfam" id="PF00098">
    <property type="entry name" value="zf-CCHC"/>
    <property type="match status" value="1"/>
</dbReference>
<evidence type="ECO:0000256" key="1">
    <source>
        <dbReference type="PROSITE-ProRule" id="PRU00047"/>
    </source>
</evidence>
<sequence>MAVIKNVIGGSGGSSVTTPILPEDGSTMQRTIDLTDWATVQRRLLERFDKTMSQSQLLTELGKVRWNGNPKEYTNQFAAVGERGVGIASDELAGFYCAGLSTNLHLLITNNGLVRYSSWEQAATAAARLYEPRQTVLGLRERASRAIRAATEANATHRKQENETRPAGNSGNCYECQSRGHPARVCPSKGERTKRPGETCKKCGSVGHYARDCPTDDRGRAEPENKSRPNAVPVSLERGNRLLNTVEENKMSYEDVQVIQPPSKTRLESVQAPMQYGEAPCVKTDSSGKSAEASDEDCRRLAIDTVPHSCNRGRALCCVGATAVLRVELTGSSCEALLDTGASRSFINPKTVQRLQLRMRRLPEEHRFTVATGEQLSIDRVVTGLTMWCGDTRFSRDFLVRRVPYDLVLGLDWLTENKVACYFLSDKLWTYVNGKWCKLSVVRKGRETLQGDSHIVAPPRTPVEQAYDILAKQVAEIFARYGMHLRNGRVIGATPQETSTMSVNKMPSGTPAHHRHATPKPIVAERPHGHKAAPPQ</sequence>
<name>U6N8N2_9EIME</name>
<feature type="compositionally biased region" description="Polar residues" evidence="2">
    <location>
        <begin position="495"/>
        <end position="507"/>
    </location>
</feature>
<gene>
    <name evidence="4" type="ORF">ENH_00080080</name>
</gene>
<dbReference type="InterPro" id="IPR032567">
    <property type="entry name" value="RTL1-rel"/>
</dbReference>
<evidence type="ECO:0000313" key="5">
    <source>
        <dbReference type="Proteomes" id="UP000030754"/>
    </source>
</evidence>
<dbReference type="EMBL" id="HG725897">
    <property type="protein sequence ID" value="CDJ70231.1"/>
    <property type="molecule type" value="Genomic_DNA"/>
</dbReference>
<dbReference type="Gene3D" id="4.10.60.10">
    <property type="entry name" value="Zinc finger, CCHC-type"/>
    <property type="match status" value="1"/>
</dbReference>
<reference evidence="4" key="2">
    <citation type="submission" date="2013-10" db="EMBL/GenBank/DDBJ databases">
        <authorList>
            <person name="Aslett M."/>
        </authorList>
    </citation>
    <scope>NUCLEOTIDE SEQUENCE [LARGE SCALE GENOMIC DNA]</scope>
    <source>
        <strain evidence="4">Houghton</strain>
    </source>
</reference>
<keyword evidence="1" id="KW-0863">Zinc-finger</keyword>
<dbReference type="InterPro" id="IPR001878">
    <property type="entry name" value="Znf_CCHC"/>
</dbReference>
<feature type="domain" description="CCHC-type" evidence="3">
    <location>
        <begin position="200"/>
        <end position="214"/>
    </location>
</feature>
<keyword evidence="1" id="KW-0862">Zinc</keyword>
<dbReference type="OrthoDB" id="10050052at2759"/>
<dbReference type="InterPro" id="IPR036875">
    <property type="entry name" value="Znf_CCHC_sf"/>
</dbReference>
<dbReference type="SMART" id="SM00343">
    <property type="entry name" value="ZnF_C2HC"/>
    <property type="match status" value="2"/>
</dbReference>